<dbReference type="Pfam" id="PF00126">
    <property type="entry name" value="HTH_1"/>
    <property type="match status" value="1"/>
</dbReference>
<dbReference type="Gene3D" id="3.40.190.290">
    <property type="match status" value="1"/>
</dbReference>
<dbReference type="SUPFAM" id="SSF53850">
    <property type="entry name" value="Periplasmic binding protein-like II"/>
    <property type="match status" value="1"/>
</dbReference>
<comment type="similarity">
    <text evidence="1">Belongs to the LysR transcriptional regulatory family.</text>
</comment>
<protein>
    <submittedName>
        <fullName evidence="8">LysR substrate-binding domain-containing protein</fullName>
    </submittedName>
</protein>
<feature type="domain" description="HTH lysR-type" evidence="7">
    <location>
        <begin position="1"/>
        <end position="58"/>
    </location>
</feature>
<evidence type="ECO:0000313" key="8">
    <source>
        <dbReference type="EMBL" id="MDX2911375.1"/>
    </source>
</evidence>
<evidence type="ECO:0000256" key="4">
    <source>
        <dbReference type="ARBA" id="ARBA00023159"/>
    </source>
</evidence>
<keyword evidence="4" id="KW-0010">Activator</keyword>
<dbReference type="SUPFAM" id="SSF46785">
    <property type="entry name" value="Winged helix' DNA-binding domain"/>
    <property type="match status" value="1"/>
</dbReference>
<keyword evidence="5" id="KW-0804">Transcription</keyword>
<evidence type="ECO:0000256" key="3">
    <source>
        <dbReference type="ARBA" id="ARBA00023125"/>
    </source>
</evidence>
<keyword evidence="9" id="KW-1185">Reference proteome</keyword>
<proteinExistence type="inferred from homology"/>
<sequence>MDIKQLKAIVTVAEVGSVTRAAELLHLVQPAVTRQIRTLEQELGIDLFERTGQGMRPTDAGAIMVDRARRALDELERARAEVQPSPGVVTGIVTVGLLESTSDLLAEPLVTAVAHAHPGVELRLMTAYSGHLQQWLDVGDLDLTLLYNLDSTPSLNAYPLVRERLWAVAPATAGLRADDPVPFTEAARHSLIMPASGHALRRLIDAAAVRSGAAMDVVVQTNSMRVQKQLVQAGHGWTVLPGVGIAEDVARGTLSAAPLSEPDVWRSVVLGTPRHGRTPPSVEVVARELVRQVNSAVRQGRWPSAQAQGSGAGTGTGTGTGTDAESA</sequence>
<evidence type="ECO:0000313" key="9">
    <source>
        <dbReference type="Proteomes" id="UP001271723"/>
    </source>
</evidence>
<dbReference type="PROSITE" id="PS50931">
    <property type="entry name" value="HTH_LYSR"/>
    <property type="match status" value="1"/>
</dbReference>
<dbReference type="Gene3D" id="1.10.10.10">
    <property type="entry name" value="Winged helix-like DNA-binding domain superfamily/Winged helix DNA-binding domain"/>
    <property type="match status" value="1"/>
</dbReference>
<dbReference type="InterPro" id="IPR000847">
    <property type="entry name" value="LysR_HTH_N"/>
</dbReference>
<dbReference type="Pfam" id="PF03466">
    <property type="entry name" value="LysR_substrate"/>
    <property type="match status" value="1"/>
</dbReference>
<accession>A0ABU4L6F7</accession>
<dbReference type="InterPro" id="IPR005119">
    <property type="entry name" value="LysR_subst-bd"/>
</dbReference>
<dbReference type="EMBL" id="JARAVY010000008">
    <property type="protein sequence ID" value="MDX2911375.1"/>
    <property type="molecule type" value="Genomic_DNA"/>
</dbReference>
<evidence type="ECO:0000256" key="2">
    <source>
        <dbReference type="ARBA" id="ARBA00023015"/>
    </source>
</evidence>
<dbReference type="InterPro" id="IPR036390">
    <property type="entry name" value="WH_DNA-bd_sf"/>
</dbReference>
<gene>
    <name evidence="8" type="ORF">PV517_22110</name>
</gene>
<dbReference type="RefSeq" id="WP_086754446.1">
    <property type="nucleotide sequence ID" value="NZ_JAGJBZ010000002.1"/>
</dbReference>
<dbReference type="Proteomes" id="UP001271723">
    <property type="component" value="Unassembled WGS sequence"/>
</dbReference>
<evidence type="ECO:0000256" key="5">
    <source>
        <dbReference type="ARBA" id="ARBA00023163"/>
    </source>
</evidence>
<keyword evidence="3" id="KW-0238">DNA-binding</keyword>
<dbReference type="CDD" id="cd08433">
    <property type="entry name" value="PBP2_Nac"/>
    <property type="match status" value="1"/>
</dbReference>
<dbReference type="InterPro" id="IPR036388">
    <property type="entry name" value="WH-like_DNA-bd_sf"/>
</dbReference>
<dbReference type="PANTHER" id="PTHR30293:SF0">
    <property type="entry name" value="NITROGEN ASSIMILATION REGULATORY PROTEIN NAC"/>
    <property type="match status" value="1"/>
</dbReference>
<name>A0ABU4L6F7_9ACTN</name>
<evidence type="ECO:0000259" key="7">
    <source>
        <dbReference type="PROSITE" id="PS50931"/>
    </source>
</evidence>
<feature type="compositionally biased region" description="Gly residues" evidence="6">
    <location>
        <begin position="310"/>
        <end position="320"/>
    </location>
</feature>
<feature type="region of interest" description="Disordered" evidence="6">
    <location>
        <begin position="297"/>
        <end position="327"/>
    </location>
</feature>
<dbReference type="PANTHER" id="PTHR30293">
    <property type="entry name" value="TRANSCRIPTIONAL REGULATORY PROTEIN NAC-RELATED"/>
    <property type="match status" value="1"/>
</dbReference>
<comment type="caution">
    <text evidence="8">The sequence shown here is derived from an EMBL/GenBank/DDBJ whole genome shotgun (WGS) entry which is preliminary data.</text>
</comment>
<evidence type="ECO:0000256" key="6">
    <source>
        <dbReference type="SAM" id="MobiDB-lite"/>
    </source>
</evidence>
<organism evidence="8 9">
    <name type="scientific">Streptomyces griseiscabiei</name>
    <dbReference type="NCBI Taxonomy" id="2993540"/>
    <lineage>
        <taxon>Bacteria</taxon>
        <taxon>Bacillati</taxon>
        <taxon>Actinomycetota</taxon>
        <taxon>Actinomycetes</taxon>
        <taxon>Kitasatosporales</taxon>
        <taxon>Streptomycetaceae</taxon>
        <taxon>Streptomyces</taxon>
    </lineage>
</organism>
<reference evidence="8 9" key="1">
    <citation type="journal article" date="2023" name="Microb. Genom.">
        <title>Mesoterricola silvestris gen. nov., sp. nov., Mesoterricola sediminis sp. nov., Geothrix oryzae sp. nov., Geothrix edaphica sp. nov., Geothrix rubra sp. nov., and Geothrix limicola sp. nov., six novel members of Acidobacteriota isolated from soils.</title>
        <authorList>
            <person name="Weisberg A.J."/>
            <person name="Pearce E."/>
            <person name="Kramer C.G."/>
            <person name="Chang J.H."/>
            <person name="Clarke C.R."/>
        </authorList>
    </citation>
    <scope>NUCLEOTIDE SEQUENCE [LARGE SCALE GENOMIC DNA]</scope>
    <source>
        <strain evidence="8 9">NRRL_B-2795</strain>
    </source>
</reference>
<dbReference type="PRINTS" id="PR00039">
    <property type="entry name" value="HTHLYSR"/>
</dbReference>
<evidence type="ECO:0000256" key="1">
    <source>
        <dbReference type="ARBA" id="ARBA00009437"/>
    </source>
</evidence>
<keyword evidence="2" id="KW-0805">Transcription regulation</keyword>